<reference evidence="7 8" key="1">
    <citation type="submission" date="2022-10" db="EMBL/GenBank/DDBJ databases">
        <title>The complete genomes of actinobacterial strains from the NBC collection.</title>
        <authorList>
            <person name="Joergensen T.S."/>
            <person name="Alvarez Arevalo M."/>
            <person name="Sterndorff E.B."/>
            <person name="Faurdal D."/>
            <person name="Vuksanovic O."/>
            <person name="Mourched A.-S."/>
            <person name="Charusanti P."/>
            <person name="Shaw S."/>
            <person name="Blin K."/>
            <person name="Weber T."/>
        </authorList>
    </citation>
    <scope>NUCLEOTIDE SEQUENCE [LARGE SCALE GENOMIC DNA]</scope>
    <source>
        <strain evidence="7 8">NBC 01792</strain>
    </source>
</reference>
<evidence type="ECO:0000256" key="4">
    <source>
        <dbReference type="ARBA" id="ARBA00022777"/>
    </source>
</evidence>
<accession>A0ABZ1EPN8</accession>
<gene>
    <name evidence="7" type="ORF">OG849_01685</name>
</gene>
<feature type="domain" description="Carbohydrate kinase PfkB" evidence="6">
    <location>
        <begin position="6"/>
        <end position="298"/>
    </location>
</feature>
<dbReference type="GO" id="GO:0016301">
    <property type="term" value="F:kinase activity"/>
    <property type="evidence" value="ECO:0007669"/>
    <property type="project" value="UniProtKB-KW"/>
</dbReference>
<evidence type="ECO:0000256" key="2">
    <source>
        <dbReference type="ARBA" id="ARBA00022679"/>
    </source>
</evidence>
<evidence type="ECO:0000259" key="6">
    <source>
        <dbReference type="Pfam" id="PF00294"/>
    </source>
</evidence>
<protein>
    <submittedName>
        <fullName evidence="7">Carbohydrate kinase</fullName>
    </submittedName>
</protein>
<proteinExistence type="inferred from homology"/>
<dbReference type="EMBL" id="CP109083">
    <property type="protein sequence ID" value="WSB06036.1"/>
    <property type="molecule type" value="Genomic_DNA"/>
</dbReference>
<dbReference type="Pfam" id="PF00294">
    <property type="entry name" value="PfkB"/>
    <property type="match status" value="1"/>
</dbReference>
<dbReference type="SUPFAM" id="SSF53613">
    <property type="entry name" value="Ribokinase-like"/>
    <property type="match status" value="1"/>
</dbReference>
<keyword evidence="4 7" id="KW-0418">Kinase</keyword>
<keyword evidence="2" id="KW-0808">Transferase</keyword>
<evidence type="ECO:0000313" key="8">
    <source>
        <dbReference type="Proteomes" id="UP001356428"/>
    </source>
</evidence>
<dbReference type="Gene3D" id="3.40.1190.20">
    <property type="match status" value="1"/>
</dbReference>
<dbReference type="PANTHER" id="PTHR43085">
    <property type="entry name" value="HEXOKINASE FAMILY MEMBER"/>
    <property type="match status" value="1"/>
</dbReference>
<dbReference type="InterPro" id="IPR002173">
    <property type="entry name" value="Carboh/pur_kinase_PfkB_CS"/>
</dbReference>
<evidence type="ECO:0000313" key="7">
    <source>
        <dbReference type="EMBL" id="WSB06036.1"/>
    </source>
</evidence>
<dbReference type="InterPro" id="IPR050306">
    <property type="entry name" value="PfkB_Carbo_kinase"/>
</dbReference>
<evidence type="ECO:0000256" key="3">
    <source>
        <dbReference type="ARBA" id="ARBA00022741"/>
    </source>
</evidence>
<name>A0ABZ1EPN8_9ACTN</name>
<dbReference type="InterPro" id="IPR029056">
    <property type="entry name" value="Ribokinase-like"/>
</dbReference>
<dbReference type="InterPro" id="IPR011611">
    <property type="entry name" value="PfkB_dom"/>
</dbReference>
<dbReference type="CDD" id="cd01167">
    <property type="entry name" value="bac_FRK"/>
    <property type="match status" value="1"/>
</dbReference>
<keyword evidence="8" id="KW-1185">Reference proteome</keyword>
<keyword evidence="3" id="KW-0547">Nucleotide-binding</keyword>
<comment type="similarity">
    <text evidence="1">Belongs to the carbohydrate kinase PfkB family.</text>
</comment>
<keyword evidence="5" id="KW-0067">ATP-binding</keyword>
<evidence type="ECO:0000256" key="5">
    <source>
        <dbReference type="ARBA" id="ARBA00022840"/>
    </source>
</evidence>
<dbReference type="PANTHER" id="PTHR43085:SF1">
    <property type="entry name" value="PSEUDOURIDINE KINASE-RELATED"/>
    <property type="match status" value="1"/>
</dbReference>
<dbReference type="RefSeq" id="WP_326707318.1">
    <property type="nucleotide sequence ID" value="NZ_CP109083.1"/>
</dbReference>
<dbReference type="PROSITE" id="PS00583">
    <property type="entry name" value="PFKB_KINASES_1"/>
    <property type="match status" value="1"/>
</dbReference>
<organism evidence="7 8">
    <name type="scientific">Streptomyces cyaneofuscatus</name>
    <dbReference type="NCBI Taxonomy" id="66883"/>
    <lineage>
        <taxon>Bacteria</taxon>
        <taxon>Bacillati</taxon>
        <taxon>Actinomycetota</taxon>
        <taxon>Actinomycetes</taxon>
        <taxon>Kitasatosporales</taxon>
        <taxon>Streptomycetaceae</taxon>
        <taxon>Streptomyces</taxon>
    </lineage>
</organism>
<sequence>MLDHSELLVVGECVADIVRQPDQEDRVHPGGSPANVAYGLARLGRRATLLTQLGPDPNGRLIRDHLASAGVTVRTDGSATATPSAVVTLDGAGQASYSFDVAWTLAPVTEAPAPGHVHTGSIGAVVEPGSATVLDIVRAARTTATVSYDPNVRPALMGDHAAAVARVEQCVALSDLVKASDEDLAWLYPEEEPEKVAARWLEGGPAVVLVTRGGDGALAVLPGGRITAEAAPVEVVDTVGAGDAFMSGTLHALAAHGLLGAGARERLHAVDRDTVTDVLRHAVASSAVTVSRAGANPPDAAELREALTRNAAQGASGARGGARP</sequence>
<evidence type="ECO:0000256" key="1">
    <source>
        <dbReference type="ARBA" id="ARBA00010688"/>
    </source>
</evidence>
<dbReference type="Proteomes" id="UP001356428">
    <property type="component" value="Chromosome"/>
</dbReference>